<accession>A0ABD5WLG3</accession>
<dbReference type="Proteomes" id="UP001596407">
    <property type="component" value="Unassembled WGS sequence"/>
</dbReference>
<comment type="caution">
    <text evidence="2">The sequence shown here is derived from an EMBL/GenBank/DDBJ whole genome shotgun (WGS) entry which is preliminary data.</text>
</comment>
<evidence type="ECO:0008006" key="4">
    <source>
        <dbReference type="Google" id="ProtNLM"/>
    </source>
</evidence>
<dbReference type="GeneID" id="79303169"/>
<proteinExistence type="predicted"/>
<dbReference type="Gene3D" id="3.40.720.10">
    <property type="entry name" value="Alkaline Phosphatase, subunit A"/>
    <property type="match status" value="1"/>
</dbReference>
<evidence type="ECO:0000313" key="3">
    <source>
        <dbReference type="Proteomes" id="UP001596407"/>
    </source>
</evidence>
<sequence>MSLQDWAENAKDRFDRDGLATGVYGAVQELWQGGLGVLGRHVYNYGTHVYEEDWDVLLVLDTCRPDVLAEVADEYEFLADYDPDADVLNSIGSRSPEWIGKTFDPESVAGPELEDTAYVSANPHTRDVPDPDQLALVDELWKYGWSYDHGTVRPETVVDRAIDVHRSGDHDRLVVHFMQPHSPYRSLVEEHPDWFSLSVGMDNPEDTPEFVLWERLRTGRVSREELWEAYRDNLRWVLDSLEILLDNMDADNVVITSDHGEAFGEWWYYGHSSTAPIPVLKRVPWATTTATDSGTYEPEITPESDENPTPDEVNERLRTLGYM</sequence>
<dbReference type="SUPFAM" id="SSF53649">
    <property type="entry name" value="Alkaline phosphatase-like"/>
    <property type="match status" value="1"/>
</dbReference>
<feature type="compositionally biased region" description="Acidic residues" evidence="1">
    <location>
        <begin position="300"/>
        <end position="309"/>
    </location>
</feature>
<dbReference type="AlphaFoldDB" id="A0ABD5WLG3"/>
<keyword evidence="3" id="KW-1185">Reference proteome</keyword>
<evidence type="ECO:0000313" key="2">
    <source>
        <dbReference type="EMBL" id="MFC7080230.1"/>
    </source>
</evidence>
<evidence type="ECO:0000256" key="1">
    <source>
        <dbReference type="SAM" id="MobiDB-lite"/>
    </source>
</evidence>
<dbReference type="InterPro" id="IPR017850">
    <property type="entry name" value="Alkaline_phosphatase_core_sf"/>
</dbReference>
<dbReference type="EMBL" id="JBHSZH010000005">
    <property type="protein sequence ID" value="MFC7080230.1"/>
    <property type="molecule type" value="Genomic_DNA"/>
</dbReference>
<feature type="region of interest" description="Disordered" evidence="1">
    <location>
        <begin position="290"/>
        <end position="312"/>
    </location>
</feature>
<protein>
    <recommendedName>
        <fullName evidence="4">Sulfatase</fullName>
    </recommendedName>
</protein>
<organism evidence="2 3">
    <name type="scientific">Halorussus caseinilyticus</name>
    <dbReference type="NCBI Taxonomy" id="3034025"/>
    <lineage>
        <taxon>Archaea</taxon>
        <taxon>Methanobacteriati</taxon>
        <taxon>Methanobacteriota</taxon>
        <taxon>Stenosarchaea group</taxon>
        <taxon>Halobacteria</taxon>
        <taxon>Halobacteriales</taxon>
        <taxon>Haladaptataceae</taxon>
        <taxon>Halorussus</taxon>
    </lineage>
</organism>
<reference evidence="2 3" key="1">
    <citation type="journal article" date="2019" name="Int. J. Syst. Evol. Microbiol.">
        <title>The Global Catalogue of Microorganisms (GCM) 10K type strain sequencing project: providing services to taxonomists for standard genome sequencing and annotation.</title>
        <authorList>
            <consortium name="The Broad Institute Genomics Platform"/>
            <consortium name="The Broad Institute Genome Sequencing Center for Infectious Disease"/>
            <person name="Wu L."/>
            <person name="Ma J."/>
        </authorList>
    </citation>
    <scope>NUCLEOTIDE SEQUENCE [LARGE SCALE GENOMIC DNA]</scope>
    <source>
        <strain evidence="2 3">DT72</strain>
    </source>
</reference>
<dbReference type="RefSeq" id="WP_276281940.1">
    <property type="nucleotide sequence ID" value="NZ_CP119809.1"/>
</dbReference>
<gene>
    <name evidence="2" type="ORF">ACFQJ6_08965</name>
</gene>
<name>A0ABD5WLG3_9EURY</name>